<evidence type="ECO:0008006" key="3">
    <source>
        <dbReference type="Google" id="ProtNLM"/>
    </source>
</evidence>
<organism evidence="1 2">
    <name type="scientific">Banduia mediterranea</name>
    <dbReference type="NCBI Taxonomy" id="3075609"/>
    <lineage>
        <taxon>Bacteria</taxon>
        <taxon>Pseudomonadati</taxon>
        <taxon>Pseudomonadota</taxon>
        <taxon>Gammaproteobacteria</taxon>
        <taxon>Nevskiales</taxon>
        <taxon>Algiphilaceae</taxon>
        <taxon>Banduia</taxon>
    </lineage>
</organism>
<name>A0ABU2WGA0_9GAMM</name>
<gene>
    <name evidence="1" type="ORF">RM530_04215</name>
</gene>
<dbReference type="Gene3D" id="3.20.20.80">
    <property type="entry name" value="Glycosidases"/>
    <property type="match status" value="1"/>
</dbReference>
<proteinExistence type="predicted"/>
<accession>A0ABU2WGA0</accession>
<keyword evidence="2" id="KW-1185">Reference proteome</keyword>
<dbReference type="Proteomes" id="UP001254608">
    <property type="component" value="Unassembled WGS sequence"/>
</dbReference>
<evidence type="ECO:0000313" key="1">
    <source>
        <dbReference type="EMBL" id="MDT0496570.1"/>
    </source>
</evidence>
<protein>
    <recommendedName>
        <fullName evidence="3">ABC transporter substrate-binding protein</fullName>
    </recommendedName>
</protein>
<dbReference type="PROSITE" id="PS51257">
    <property type="entry name" value="PROKAR_LIPOPROTEIN"/>
    <property type="match status" value="1"/>
</dbReference>
<comment type="caution">
    <text evidence="1">The sequence shown here is derived from an EMBL/GenBank/DDBJ whole genome shotgun (WGS) entry which is preliminary data.</text>
</comment>
<dbReference type="EMBL" id="JAVRIC010000004">
    <property type="protein sequence ID" value="MDT0496570.1"/>
    <property type="molecule type" value="Genomic_DNA"/>
</dbReference>
<sequence>MRFSILHPFVFTTLLLLGACGGADSGGEDDADGAGETPVIGYYAQGAKLYDPAGEEVQLRGINMYGFNADILIPEYLWEMGWKE</sequence>
<evidence type="ECO:0000313" key="2">
    <source>
        <dbReference type="Proteomes" id="UP001254608"/>
    </source>
</evidence>
<dbReference type="RefSeq" id="WP_311363962.1">
    <property type="nucleotide sequence ID" value="NZ_JAVRIC010000004.1"/>
</dbReference>
<reference evidence="1 2" key="1">
    <citation type="submission" date="2023-09" db="EMBL/GenBank/DDBJ databases">
        <authorList>
            <person name="Rey-Velasco X."/>
        </authorList>
    </citation>
    <scope>NUCLEOTIDE SEQUENCE [LARGE SCALE GENOMIC DNA]</scope>
    <source>
        <strain evidence="1 2">W345</strain>
    </source>
</reference>